<evidence type="ECO:0008006" key="3">
    <source>
        <dbReference type="Google" id="ProtNLM"/>
    </source>
</evidence>
<proteinExistence type="predicted"/>
<accession>W3V6T2</accession>
<evidence type="ECO:0000313" key="1">
    <source>
        <dbReference type="EMBL" id="ETS30754.1"/>
    </source>
</evidence>
<dbReference type="PATRIC" id="fig|1004151.3.peg.2784"/>
<dbReference type="InterPro" id="IPR047761">
    <property type="entry name" value="NadS-like"/>
</dbReference>
<keyword evidence="2" id="KW-1185">Reference proteome</keyword>
<sequence length="47" mass="5211">MSFFDELKASLEEAVAIKQGNKAAERVTRYEVADVKAIRAQLNISQA</sequence>
<protein>
    <recommendedName>
        <fullName evidence="3">Transcriptional regulator</fullName>
    </recommendedName>
</protein>
<dbReference type="EMBL" id="AYSJ01000013">
    <property type="protein sequence ID" value="ETS30754.1"/>
    <property type="molecule type" value="Genomic_DNA"/>
</dbReference>
<evidence type="ECO:0000313" key="2">
    <source>
        <dbReference type="Proteomes" id="UP000018957"/>
    </source>
</evidence>
<name>W3V6T2_9GAMM</name>
<organism evidence="1 2">
    <name type="scientific">Photorhabdus khanii NC19</name>
    <dbReference type="NCBI Taxonomy" id="1004151"/>
    <lineage>
        <taxon>Bacteria</taxon>
        <taxon>Pseudomonadati</taxon>
        <taxon>Pseudomonadota</taxon>
        <taxon>Gammaproteobacteria</taxon>
        <taxon>Enterobacterales</taxon>
        <taxon>Morganellaceae</taxon>
        <taxon>Photorhabdus</taxon>
    </lineage>
</organism>
<dbReference type="NCBIfam" id="NF041265">
    <property type="entry name" value="NadS"/>
    <property type="match status" value="1"/>
</dbReference>
<reference evidence="1 2" key="1">
    <citation type="submission" date="2013-11" db="EMBL/GenBank/DDBJ databases">
        <title>Elucidation of the Photorhabdus temperata genome and generation of transposon mutant library to identify motility mutants.</title>
        <authorList>
            <person name="Hurst S.G.IV."/>
            <person name="Micheals B."/>
            <person name="Abebe-Akele F."/>
            <person name="Rowedder H."/>
            <person name="Bullock H."/>
            <person name="Jackobeck R."/>
            <person name="Janicki E."/>
            <person name="Tisa L.S."/>
        </authorList>
    </citation>
    <scope>NUCLEOTIDE SEQUENCE [LARGE SCALE GENOMIC DNA]</scope>
    <source>
        <strain evidence="1 2">NC19</strain>
    </source>
</reference>
<gene>
    <name evidence="1" type="ORF">PTE_02700</name>
</gene>
<dbReference type="Proteomes" id="UP000018957">
    <property type="component" value="Unassembled WGS sequence"/>
</dbReference>
<dbReference type="AlphaFoldDB" id="W3V6T2"/>
<comment type="caution">
    <text evidence="1">The sequence shown here is derived from an EMBL/GenBank/DDBJ whole genome shotgun (WGS) entry which is preliminary data.</text>
</comment>